<organism evidence="2 4">
    <name type="scientific">Staphylococcus petrasii</name>
    <dbReference type="NCBI Taxonomy" id="1276936"/>
    <lineage>
        <taxon>Bacteria</taxon>
        <taxon>Bacillati</taxon>
        <taxon>Bacillota</taxon>
        <taxon>Bacilli</taxon>
        <taxon>Bacillales</taxon>
        <taxon>Staphylococcaceae</taxon>
        <taxon>Staphylococcus</taxon>
    </lineage>
</organism>
<evidence type="ECO:0000313" key="2">
    <source>
        <dbReference type="EMBL" id="SUM43133.1"/>
    </source>
</evidence>
<name>A0A380FYV1_9STAP</name>
<dbReference type="SUPFAM" id="SSF55729">
    <property type="entry name" value="Acyl-CoA N-acyltransferases (Nat)"/>
    <property type="match status" value="1"/>
</dbReference>
<dbReference type="InterPro" id="IPR000182">
    <property type="entry name" value="GNAT_dom"/>
</dbReference>
<dbReference type="PANTHER" id="PTHR43617">
    <property type="entry name" value="L-AMINO ACID N-ACETYLTRANSFERASE"/>
    <property type="match status" value="1"/>
</dbReference>
<dbReference type="InterPro" id="IPR016181">
    <property type="entry name" value="Acyl_CoA_acyltransferase"/>
</dbReference>
<dbReference type="Proteomes" id="UP000297598">
    <property type="component" value="Unassembled WGS sequence"/>
</dbReference>
<gene>
    <name evidence="2" type="primary">paiA</name>
    <name evidence="3" type="ORF">BJR09_02010</name>
    <name evidence="2" type="ORF">NCTC13830_00658</name>
</gene>
<keyword evidence="5" id="KW-1185">Reference proteome</keyword>
<dbReference type="AlphaFoldDB" id="A0A380FYV1"/>
<evidence type="ECO:0000313" key="3">
    <source>
        <dbReference type="EMBL" id="TGE19179.1"/>
    </source>
</evidence>
<dbReference type="RefSeq" id="WP_103297058.1">
    <property type="nucleotide sequence ID" value="NZ_PPQT01000007.1"/>
</dbReference>
<dbReference type="Pfam" id="PF00583">
    <property type="entry name" value="Acetyltransf_1"/>
    <property type="match status" value="1"/>
</dbReference>
<protein>
    <submittedName>
        <fullName evidence="3">GNAT family N-acetyltransferase</fullName>
    </submittedName>
    <submittedName>
        <fullName evidence="2">Transcription repressor of sporulation, septation and degradation PaiA</fullName>
        <ecNumber evidence="2">2.3.1.-</ecNumber>
    </submittedName>
</protein>
<dbReference type="EC" id="2.3.1.-" evidence="2"/>
<keyword evidence="2" id="KW-0808">Transferase</keyword>
<proteinExistence type="predicted"/>
<dbReference type="InterPro" id="IPR050276">
    <property type="entry name" value="MshD_Acetyltransferase"/>
</dbReference>
<feature type="domain" description="N-acetyltransferase" evidence="1">
    <location>
        <begin position="3"/>
        <end position="171"/>
    </location>
</feature>
<dbReference type="GO" id="GO:0016747">
    <property type="term" value="F:acyltransferase activity, transferring groups other than amino-acyl groups"/>
    <property type="evidence" value="ECO:0007669"/>
    <property type="project" value="InterPro"/>
</dbReference>
<dbReference type="PROSITE" id="PS51186">
    <property type="entry name" value="GNAT"/>
    <property type="match status" value="1"/>
</dbReference>
<evidence type="ECO:0000313" key="5">
    <source>
        <dbReference type="Proteomes" id="UP000297598"/>
    </source>
</evidence>
<dbReference type="PANTHER" id="PTHR43617:SF33">
    <property type="entry name" value="SPORE COAT POLYSACCHARIDE BIOSYNTHESIS PROTEIN SPSD"/>
    <property type="match status" value="1"/>
</dbReference>
<evidence type="ECO:0000313" key="4">
    <source>
        <dbReference type="Proteomes" id="UP000254047"/>
    </source>
</evidence>
<keyword evidence="2" id="KW-0012">Acyltransferase</keyword>
<reference evidence="2 4" key="1">
    <citation type="submission" date="2018-06" db="EMBL/GenBank/DDBJ databases">
        <authorList>
            <consortium name="Pathogen Informatics"/>
            <person name="Doyle S."/>
        </authorList>
    </citation>
    <scope>NUCLEOTIDE SEQUENCE [LARGE SCALE GENOMIC DNA]</scope>
    <source>
        <strain evidence="2 4">NCTC13830</strain>
    </source>
</reference>
<dbReference type="Proteomes" id="UP000254047">
    <property type="component" value="Unassembled WGS sequence"/>
</dbReference>
<evidence type="ECO:0000259" key="1">
    <source>
        <dbReference type="PROSITE" id="PS51186"/>
    </source>
</evidence>
<dbReference type="EMBL" id="UHDO01000001">
    <property type="protein sequence ID" value="SUM43133.1"/>
    <property type="molecule type" value="Genomic_DNA"/>
</dbReference>
<reference evidence="3 5" key="2">
    <citation type="submission" date="2019-04" db="EMBL/GenBank/DDBJ databases">
        <title>Genomic characterization of Staphylococcus petrasii strains.</title>
        <authorList>
            <person name="Vrbovska V."/>
            <person name="Kovarovic V."/>
            <person name="Maslanova I."/>
            <person name="Indrakova A."/>
            <person name="Petras P."/>
            <person name="Sedo O."/>
            <person name="Svec P."/>
            <person name="Fisarova L."/>
            <person name="Sedlacek I."/>
            <person name="Doskar J."/>
            <person name="Pantucek R."/>
        </authorList>
    </citation>
    <scope>NUCLEOTIDE SEQUENCE [LARGE SCALE GENOMIC DNA]</scope>
    <source>
        <strain evidence="3 5">P5404</strain>
    </source>
</reference>
<sequence length="171" mass="20394">MAEHIEEIQKDEVTELRRIAETTFYETFKEEYSEENFQKFFKEAYNEELLLTELDNSDSFHYFYKIDNEIVGYLKLNINEAQTEPKGDEYLEIQRIYFYKGHQGGGRGNAFIKLALEKAREYHKSKIWLGVWEYNDKALAFYKRHGFEITGSHDFVNGDIVDTDLIMERNV</sequence>
<dbReference type="Gene3D" id="3.40.630.30">
    <property type="match status" value="1"/>
</dbReference>
<dbReference type="EMBL" id="SRLS01000002">
    <property type="protein sequence ID" value="TGE19179.1"/>
    <property type="molecule type" value="Genomic_DNA"/>
</dbReference>
<accession>A0A380FYV1</accession>
<dbReference type="OrthoDB" id="7205533at2"/>
<dbReference type="CDD" id="cd04301">
    <property type="entry name" value="NAT_SF"/>
    <property type="match status" value="1"/>
</dbReference>